<dbReference type="PhylomeDB" id="A0A0A2LKX0"/>
<dbReference type="HOGENOM" id="CLU_048756_0_2_1"/>
<proteinExistence type="predicted"/>
<dbReference type="STRING" id="40296.A0A0A2LKX0"/>
<organism evidence="2 3">
    <name type="scientific">Penicillium italicum</name>
    <name type="common">Blue mold</name>
    <dbReference type="NCBI Taxonomy" id="40296"/>
    <lineage>
        <taxon>Eukaryota</taxon>
        <taxon>Fungi</taxon>
        <taxon>Dikarya</taxon>
        <taxon>Ascomycota</taxon>
        <taxon>Pezizomycotina</taxon>
        <taxon>Eurotiomycetes</taxon>
        <taxon>Eurotiomycetidae</taxon>
        <taxon>Eurotiales</taxon>
        <taxon>Aspergillaceae</taxon>
        <taxon>Penicillium</taxon>
    </lineage>
</organism>
<dbReference type="InterPro" id="IPR003719">
    <property type="entry name" value="Phenazine_PhzF-like"/>
</dbReference>
<comment type="caution">
    <text evidence="2">The sequence shown here is derived from an EMBL/GenBank/DDBJ whole genome shotgun (WGS) entry which is preliminary data.</text>
</comment>
<dbReference type="EMBL" id="JQGA01000222">
    <property type="protein sequence ID" value="KGO77055.1"/>
    <property type="molecule type" value="Genomic_DNA"/>
</dbReference>
<sequence length="293" mass="33044">MEEAQAHLLRVSPGGPDGNDTLSVMISDKRMSNEEMGRIASSHNHISGFAFPTQAGSDCDYEIRLWHPFYELDKCAHAMIGTVWLLWKLGKMSRNDLRILSKNGRVEAMITKIADKDSTKDSTWVEFSYPMCSIMENVAKKHADAILSQLEIDEDDIAPRSPIQNAGTNRMVKTLIPIKSVAKLNELDLEYPLSKNLLDKIKSKGLCLYAAEDHKPYEYEVRQVPNRAGDWEDTATALAFGVLVKGAIYNPNQRLKIRQRLDEGRHREMNLRFKGWGGDVDGCWIGGTAKFET</sequence>
<dbReference type="SUPFAM" id="SSF54506">
    <property type="entry name" value="Diaminopimelate epimerase-like"/>
    <property type="match status" value="1"/>
</dbReference>
<protein>
    <submittedName>
        <fullName evidence="2">Phenazine biosynthesis PhzF protein</fullName>
    </submittedName>
</protein>
<gene>
    <name evidence="2" type="ORF">PITC_005800</name>
</gene>
<dbReference type="GO" id="GO:0003824">
    <property type="term" value="F:catalytic activity"/>
    <property type="evidence" value="ECO:0007669"/>
    <property type="project" value="InterPro"/>
</dbReference>
<dbReference type="Gene3D" id="3.10.310.10">
    <property type="entry name" value="Diaminopimelate Epimerase, Chain A, domain 1"/>
    <property type="match status" value="2"/>
</dbReference>
<name>A0A0A2LKX0_PENIT</name>
<keyword evidence="3" id="KW-1185">Reference proteome</keyword>
<evidence type="ECO:0000256" key="1">
    <source>
        <dbReference type="SAM" id="MobiDB-lite"/>
    </source>
</evidence>
<reference evidence="2 3" key="1">
    <citation type="journal article" date="2015" name="Mol. Plant Microbe Interact.">
        <title>Genome, transcriptome, and functional analyses of Penicillium expansum provide new insights into secondary metabolism and pathogenicity.</title>
        <authorList>
            <person name="Ballester A.R."/>
            <person name="Marcet-Houben M."/>
            <person name="Levin E."/>
            <person name="Sela N."/>
            <person name="Selma-Lazaro C."/>
            <person name="Carmona L."/>
            <person name="Wisniewski M."/>
            <person name="Droby S."/>
            <person name="Gonzalez-Candelas L."/>
            <person name="Gabaldon T."/>
        </authorList>
    </citation>
    <scope>NUCLEOTIDE SEQUENCE [LARGE SCALE GENOMIC DNA]</scope>
    <source>
        <strain evidence="2 3">PHI-1</strain>
    </source>
</reference>
<dbReference type="OMA" id="DWRFRFF"/>
<dbReference type="PIRSF" id="PIRSF016184">
    <property type="entry name" value="PhzC_PhzF"/>
    <property type="match status" value="1"/>
</dbReference>
<dbReference type="AlphaFoldDB" id="A0A0A2LKX0"/>
<feature type="region of interest" description="Disordered" evidence="1">
    <location>
        <begin position="1"/>
        <end position="22"/>
    </location>
</feature>
<accession>A0A0A2LKX0</accession>
<dbReference type="OrthoDB" id="75169at2759"/>
<evidence type="ECO:0000313" key="2">
    <source>
        <dbReference type="EMBL" id="KGO77055.1"/>
    </source>
</evidence>
<dbReference type="Pfam" id="PF02567">
    <property type="entry name" value="PhzC-PhzF"/>
    <property type="match status" value="1"/>
</dbReference>
<evidence type="ECO:0000313" key="3">
    <source>
        <dbReference type="Proteomes" id="UP000030104"/>
    </source>
</evidence>
<dbReference type="Proteomes" id="UP000030104">
    <property type="component" value="Unassembled WGS sequence"/>
</dbReference>